<dbReference type="PROSITE" id="PS50038">
    <property type="entry name" value="FZ"/>
    <property type="match status" value="1"/>
</dbReference>
<dbReference type="SUPFAM" id="SSF63501">
    <property type="entry name" value="Frizzled cysteine-rich domain"/>
    <property type="match status" value="1"/>
</dbReference>
<feature type="domain" description="FZ" evidence="3">
    <location>
        <begin position="1"/>
        <end position="124"/>
    </location>
</feature>
<feature type="non-terminal residue" evidence="4">
    <location>
        <position position="137"/>
    </location>
</feature>
<dbReference type="InterPro" id="IPR036790">
    <property type="entry name" value="Frizzled_dom_sf"/>
</dbReference>
<evidence type="ECO:0000313" key="5">
    <source>
        <dbReference type="Proteomes" id="UP001634394"/>
    </source>
</evidence>
<feature type="non-terminal residue" evidence="4">
    <location>
        <position position="1"/>
    </location>
</feature>
<dbReference type="InterPro" id="IPR020067">
    <property type="entry name" value="Frizzled_dom"/>
</dbReference>
<keyword evidence="5" id="KW-1185">Reference proteome</keyword>
<organism evidence="4 5">
    <name type="scientific">Sinanodonta woodiana</name>
    <name type="common">Chinese pond mussel</name>
    <name type="synonym">Anodonta woodiana</name>
    <dbReference type="NCBI Taxonomy" id="1069815"/>
    <lineage>
        <taxon>Eukaryota</taxon>
        <taxon>Metazoa</taxon>
        <taxon>Spiralia</taxon>
        <taxon>Lophotrochozoa</taxon>
        <taxon>Mollusca</taxon>
        <taxon>Bivalvia</taxon>
        <taxon>Autobranchia</taxon>
        <taxon>Heteroconchia</taxon>
        <taxon>Palaeoheterodonta</taxon>
        <taxon>Unionida</taxon>
        <taxon>Unionoidea</taxon>
        <taxon>Unionidae</taxon>
        <taxon>Unioninae</taxon>
        <taxon>Sinanodonta</taxon>
    </lineage>
</organism>
<dbReference type="Proteomes" id="UP001634394">
    <property type="component" value="Unassembled WGS sequence"/>
</dbReference>
<dbReference type="Gene3D" id="1.10.2000.10">
    <property type="entry name" value="Frizzled cysteine-rich domain"/>
    <property type="match status" value="1"/>
</dbReference>
<dbReference type="AlphaFoldDB" id="A0ABD3XWJ9"/>
<evidence type="ECO:0000313" key="4">
    <source>
        <dbReference type="EMBL" id="KAL3890571.1"/>
    </source>
</evidence>
<accession>A0ABD3XWJ9</accession>
<dbReference type="EMBL" id="JBJQND010000001">
    <property type="protein sequence ID" value="KAL3890571.1"/>
    <property type="molecule type" value="Genomic_DNA"/>
</dbReference>
<feature type="disulfide bond" evidence="2">
    <location>
        <begin position="80"/>
        <end position="121"/>
    </location>
</feature>
<gene>
    <name evidence="4" type="ORF">ACJMK2_002853</name>
</gene>
<evidence type="ECO:0000256" key="2">
    <source>
        <dbReference type="PROSITE-ProRule" id="PRU00090"/>
    </source>
</evidence>
<sequence>GCHLNPSYTCLTYGFPYSKMPSIMGYTSVIEAGNKLNHFIESANSSSFLETDTECFEGVITLACGSYTSDCVMGEHRPLCRESCEVIARSCILETDYDAEVFLNLDYFCKFFPYQADDPTCRPVSTSELDDLIPIIP</sequence>
<evidence type="ECO:0000256" key="1">
    <source>
        <dbReference type="ARBA" id="ARBA00023157"/>
    </source>
</evidence>
<comment type="caution">
    <text evidence="2">Lacks conserved residue(s) required for the propagation of feature annotation.</text>
</comment>
<comment type="caution">
    <text evidence="4">The sequence shown here is derived from an EMBL/GenBank/DDBJ whole genome shotgun (WGS) entry which is preliminary data.</text>
</comment>
<protein>
    <recommendedName>
        <fullName evidence="3">FZ domain-containing protein</fullName>
    </recommendedName>
</protein>
<evidence type="ECO:0000259" key="3">
    <source>
        <dbReference type="PROSITE" id="PS50038"/>
    </source>
</evidence>
<name>A0ABD3XWJ9_SINWO</name>
<reference evidence="4 5" key="1">
    <citation type="submission" date="2024-11" db="EMBL/GenBank/DDBJ databases">
        <title>Chromosome-level genome assembly of the freshwater bivalve Anodonta woodiana.</title>
        <authorList>
            <person name="Chen X."/>
        </authorList>
    </citation>
    <scope>NUCLEOTIDE SEQUENCE [LARGE SCALE GENOMIC DNA]</scope>
    <source>
        <strain evidence="4">MN2024</strain>
        <tissue evidence="4">Gills</tissue>
    </source>
</reference>
<proteinExistence type="predicted"/>
<keyword evidence="1 2" id="KW-1015">Disulfide bond</keyword>